<sequence>MVNLKYNPMINIRFTLIMLMALIAVSCTDGYIDDIAFVAPGTDNVAPEIQINFPNEGTQIRVVEDVTAINIDFAIEDDIEIEKVSLNMDGTEIASFNEFIDYRRFLKKYTFETLTNGQHVLEVIATDMSGKTATKSVTFEKTEPYQPFYEGEVFYAPFDGDYVELVRLQTPDIAGAPEFANGLVGSAYAGKTDSYLKFPTDGLKNDSFSAVFWYNLNANPDRAGLLVMGPPDEANPSAMNNRTSGFRLFRENAGGKQRIKLNVGNGSGDNWFDGGSAADIDPSISGWNHIAFTISPDQATVYLNGEIVSQNNFPGIDWTGCDLLSVGSGAPRFAGWGHLSTSSLMDELRIFDKVLTQEEIQAIMAAENN</sequence>
<feature type="signal peptide" evidence="1">
    <location>
        <begin position="1"/>
        <end position="26"/>
    </location>
</feature>
<dbReference type="KEGG" id="camu:CA2015_4481"/>
<accession>A0A0H4PL99</accession>
<dbReference type="InterPro" id="IPR013783">
    <property type="entry name" value="Ig-like_fold"/>
</dbReference>
<dbReference type="GO" id="GO:0005975">
    <property type="term" value="P:carbohydrate metabolic process"/>
    <property type="evidence" value="ECO:0007669"/>
    <property type="project" value="UniProtKB-ARBA"/>
</dbReference>
<gene>
    <name evidence="2" type="ORF">CA2015_4481</name>
</gene>
<organism evidence="2 3">
    <name type="scientific">Cyclobacterium amurskyense</name>
    <dbReference type="NCBI Taxonomy" id="320787"/>
    <lineage>
        <taxon>Bacteria</taxon>
        <taxon>Pseudomonadati</taxon>
        <taxon>Bacteroidota</taxon>
        <taxon>Cytophagia</taxon>
        <taxon>Cytophagales</taxon>
        <taxon>Cyclobacteriaceae</taxon>
        <taxon>Cyclobacterium</taxon>
    </lineage>
</organism>
<dbReference type="Proteomes" id="UP000036520">
    <property type="component" value="Chromosome"/>
</dbReference>
<dbReference type="PROSITE" id="PS51257">
    <property type="entry name" value="PROKAR_LIPOPROTEIN"/>
    <property type="match status" value="1"/>
</dbReference>
<dbReference type="Gene3D" id="2.60.40.10">
    <property type="entry name" value="Immunoglobulins"/>
    <property type="match status" value="1"/>
</dbReference>
<dbReference type="AlphaFoldDB" id="A0A0H4PL99"/>
<dbReference type="InterPro" id="IPR013320">
    <property type="entry name" value="ConA-like_dom_sf"/>
</dbReference>
<keyword evidence="3" id="KW-1185">Reference proteome</keyword>
<dbReference type="GO" id="GO:0004553">
    <property type="term" value="F:hydrolase activity, hydrolyzing O-glycosyl compounds"/>
    <property type="evidence" value="ECO:0007669"/>
    <property type="project" value="UniProtKB-ARBA"/>
</dbReference>
<dbReference type="SUPFAM" id="SSF49899">
    <property type="entry name" value="Concanavalin A-like lectins/glucanases"/>
    <property type="match status" value="1"/>
</dbReference>
<proteinExistence type="predicted"/>
<dbReference type="Pfam" id="PF13385">
    <property type="entry name" value="Laminin_G_3"/>
    <property type="match status" value="1"/>
</dbReference>
<dbReference type="EMBL" id="CP012040">
    <property type="protein sequence ID" value="AKP53820.1"/>
    <property type="molecule type" value="Genomic_DNA"/>
</dbReference>
<evidence type="ECO:0000313" key="2">
    <source>
        <dbReference type="EMBL" id="AKP53820.1"/>
    </source>
</evidence>
<feature type="chain" id="PRO_5005208212" description="LamG-like jellyroll fold domain-containing protein" evidence="1">
    <location>
        <begin position="27"/>
        <end position="369"/>
    </location>
</feature>
<keyword evidence="1" id="KW-0732">Signal</keyword>
<evidence type="ECO:0000256" key="1">
    <source>
        <dbReference type="SAM" id="SignalP"/>
    </source>
</evidence>
<protein>
    <recommendedName>
        <fullName evidence="4">LamG-like jellyroll fold domain-containing protein</fullName>
    </recommendedName>
</protein>
<evidence type="ECO:0008006" key="4">
    <source>
        <dbReference type="Google" id="ProtNLM"/>
    </source>
</evidence>
<reference evidence="2 3" key="1">
    <citation type="submission" date="2015-07" db="EMBL/GenBank/DDBJ databases">
        <authorList>
            <person name="Kim K.M."/>
        </authorList>
    </citation>
    <scope>NUCLEOTIDE SEQUENCE [LARGE SCALE GENOMIC DNA]</scope>
    <source>
        <strain evidence="2 3">KCTC 12363</strain>
    </source>
</reference>
<dbReference type="Gene3D" id="2.60.120.200">
    <property type="match status" value="1"/>
</dbReference>
<dbReference type="STRING" id="320787.CA2015_4481"/>
<name>A0A0H4PL99_9BACT</name>
<dbReference type="PATRIC" id="fig|320787.5.peg.4915"/>
<evidence type="ECO:0000313" key="3">
    <source>
        <dbReference type="Proteomes" id="UP000036520"/>
    </source>
</evidence>